<comment type="catalytic activity">
    <reaction evidence="24">
        <text>a 1,2-diacyl-sn-glycerol + ATP = a 1,2-diacyl-sn-glycero-3-phosphate + ADP + H(+)</text>
        <dbReference type="Rhea" id="RHEA:10272"/>
        <dbReference type="ChEBI" id="CHEBI:15378"/>
        <dbReference type="ChEBI" id="CHEBI:17815"/>
        <dbReference type="ChEBI" id="CHEBI:30616"/>
        <dbReference type="ChEBI" id="CHEBI:58608"/>
        <dbReference type="ChEBI" id="CHEBI:456216"/>
        <dbReference type="EC" id="2.7.1.107"/>
    </reaction>
</comment>
<keyword evidence="19 24" id="KW-1208">Phospholipid metabolism</keyword>
<evidence type="ECO:0000256" key="17">
    <source>
        <dbReference type="ARBA" id="ARBA00023136"/>
    </source>
</evidence>
<comment type="function">
    <text evidence="24">Catalyzes the ATP-dependent phosphorylation of sn-l,2-diacylglycerol (DAG) to phosphatidic acid. Involved in the recycling of diacylglycerol produced as a by-product during membrane-derived oligosaccharide (MDO) biosynthesis.</text>
</comment>
<protein>
    <recommendedName>
        <fullName evidence="4 24">Diacylglycerol kinase</fullName>
        <ecNumber evidence="3 24">2.7.1.107</ecNumber>
    </recommendedName>
</protein>
<dbReference type="GO" id="GO:0006654">
    <property type="term" value="P:phosphatidic acid biosynthetic process"/>
    <property type="evidence" value="ECO:0007669"/>
    <property type="project" value="InterPro"/>
</dbReference>
<dbReference type="GO" id="GO:0046872">
    <property type="term" value="F:metal ion binding"/>
    <property type="evidence" value="ECO:0007669"/>
    <property type="project" value="UniProtKB-KW"/>
</dbReference>
<feature type="transmembrane region" description="Helical" evidence="24">
    <location>
        <begin position="34"/>
        <end position="52"/>
    </location>
</feature>
<accession>A0A7T5R3S4</accession>
<keyword evidence="14 23" id="KW-0460">Magnesium</keyword>
<dbReference type="InterPro" id="IPR036945">
    <property type="entry name" value="DAGK_sf"/>
</dbReference>
<evidence type="ECO:0000256" key="18">
    <source>
        <dbReference type="ARBA" id="ARBA00023209"/>
    </source>
</evidence>
<evidence type="ECO:0000256" key="24">
    <source>
        <dbReference type="RuleBase" id="RU363065"/>
    </source>
</evidence>
<feature type="binding site" evidence="22">
    <location>
        <begin position="98"/>
        <end position="99"/>
    </location>
    <ligand>
        <name>ATP</name>
        <dbReference type="ChEBI" id="CHEBI:30616"/>
    </ligand>
</feature>
<evidence type="ECO:0000256" key="6">
    <source>
        <dbReference type="ARBA" id="ARBA00022516"/>
    </source>
</evidence>
<dbReference type="Gene3D" id="1.10.287.3610">
    <property type="match status" value="1"/>
</dbReference>
<evidence type="ECO:0000256" key="22">
    <source>
        <dbReference type="PIRSR" id="PIRSR600829-3"/>
    </source>
</evidence>
<comment type="similarity">
    <text evidence="2 24">Belongs to the bacterial diacylglycerol kinase family.</text>
</comment>
<evidence type="ECO:0000256" key="15">
    <source>
        <dbReference type="ARBA" id="ARBA00022989"/>
    </source>
</evidence>
<feature type="binding site" evidence="23">
    <location>
        <position position="32"/>
    </location>
    <ligand>
        <name>a divalent metal cation</name>
        <dbReference type="ChEBI" id="CHEBI:60240"/>
    </ligand>
</feature>
<evidence type="ECO:0000256" key="8">
    <source>
        <dbReference type="ARBA" id="ARBA00022679"/>
    </source>
</evidence>
<dbReference type="Pfam" id="PF01219">
    <property type="entry name" value="DAGK_prokar"/>
    <property type="match status" value="1"/>
</dbReference>
<evidence type="ECO:0000313" key="26">
    <source>
        <dbReference type="Proteomes" id="UP000595362"/>
    </source>
</evidence>
<evidence type="ECO:0000256" key="9">
    <source>
        <dbReference type="ARBA" id="ARBA00022692"/>
    </source>
</evidence>
<comment type="cofactor">
    <cofactor evidence="23">
        <name>Mg(2+)</name>
        <dbReference type="ChEBI" id="CHEBI:18420"/>
    </cofactor>
    <text evidence="23">Mn(2+), Zn(2+), Cd(2+) and Co(2+) support activity to lesser extents.</text>
</comment>
<evidence type="ECO:0000256" key="21">
    <source>
        <dbReference type="PIRSR" id="PIRSR600829-2"/>
    </source>
</evidence>
<feature type="binding site" evidence="21">
    <location>
        <position position="102"/>
    </location>
    <ligand>
        <name>substrate</name>
    </ligand>
</feature>
<dbReference type="EMBL" id="CP066681">
    <property type="protein sequence ID" value="QQG37025.1"/>
    <property type="molecule type" value="Genomic_DNA"/>
</dbReference>
<evidence type="ECO:0000256" key="20">
    <source>
        <dbReference type="PIRSR" id="PIRSR600829-1"/>
    </source>
</evidence>
<feature type="transmembrane region" description="Helical" evidence="24">
    <location>
        <begin position="100"/>
        <end position="121"/>
    </location>
</feature>
<keyword evidence="8 24" id="KW-0808">Transferase</keyword>
<keyword evidence="7" id="KW-0997">Cell inner membrane</keyword>
<keyword evidence="15 24" id="KW-1133">Transmembrane helix</keyword>
<keyword evidence="9 24" id="KW-0812">Transmembrane</keyword>
<evidence type="ECO:0000256" key="12">
    <source>
        <dbReference type="ARBA" id="ARBA00022777"/>
    </source>
</evidence>
<dbReference type="GO" id="GO:0005886">
    <property type="term" value="C:plasma membrane"/>
    <property type="evidence" value="ECO:0007669"/>
    <property type="project" value="UniProtKB-SubCell"/>
</dbReference>
<dbReference type="InterPro" id="IPR000829">
    <property type="entry name" value="DAGK"/>
</dbReference>
<keyword evidence="11 22" id="KW-0547">Nucleotide-binding</keyword>
<evidence type="ECO:0000256" key="23">
    <source>
        <dbReference type="PIRSR" id="PIRSR600829-4"/>
    </source>
</evidence>
<dbReference type="GO" id="GO:0004143">
    <property type="term" value="F:ATP-dependent diacylglycerol kinase activity"/>
    <property type="evidence" value="ECO:0007669"/>
    <property type="project" value="UniProtKB-EC"/>
</dbReference>
<evidence type="ECO:0000256" key="10">
    <source>
        <dbReference type="ARBA" id="ARBA00022723"/>
    </source>
</evidence>
<sequence length="122" mass="13221">MNASRIKAKGLKRLINAGGYSIAGLQDAWRTEEAFRQEIILAFILIPVSFLIDTTAVGHALLVASVLFVLLIELLNTAIETVIERISDDIHPLSKRAKDLGSAAVFVSLINVAAVWGIILLL</sequence>
<feature type="binding site" evidence="21">
    <location>
        <position position="73"/>
    </location>
    <ligand>
        <name>substrate</name>
    </ligand>
</feature>
<proteinExistence type="inferred from homology"/>
<dbReference type="InterPro" id="IPR033718">
    <property type="entry name" value="DAGK_prok"/>
</dbReference>
<feature type="active site" description="Proton acceptor" evidence="20">
    <location>
        <position position="73"/>
    </location>
</feature>
<keyword evidence="13 22" id="KW-0067">ATP-binding</keyword>
<evidence type="ECO:0000256" key="19">
    <source>
        <dbReference type="ARBA" id="ARBA00023264"/>
    </source>
</evidence>
<dbReference type="EC" id="2.7.1.107" evidence="3 24"/>
<dbReference type="GO" id="GO:0005524">
    <property type="term" value="F:ATP binding"/>
    <property type="evidence" value="ECO:0007669"/>
    <property type="project" value="UniProtKB-KW"/>
</dbReference>
<dbReference type="CDD" id="cd14264">
    <property type="entry name" value="DAGK_IM"/>
    <property type="match status" value="1"/>
</dbReference>
<feature type="binding site" evidence="21">
    <location>
        <position position="13"/>
    </location>
    <ligand>
        <name>substrate</name>
    </ligand>
</feature>
<name>A0A7T5R3S4_9BACT</name>
<keyword evidence="6" id="KW-0444">Lipid biosynthesis</keyword>
<organism evidence="25 26">
    <name type="scientific">Micavibrio aeruginosavorus</name>
    <dbReference type="NCBI Taxonomy" id="349221"/>
    <lineage>
        <taxon>Bacteria</taxon>
        <taxon>Pseudomonadati</taxon>
        <taxon>Bdellovibrionota</taxon>
        <taxon>Bdellovibrionia</taxon>
        <taxon>Bdellovibrionales</taxon>
        <taxon>Pseudobdellovibrionaceae</taxon>
        <taxon>Micavibrio</taxon>
    </lineage>
</organism>
<keyword evidence="16 24" id="KW-0443">Lipid metabolism</keyword>
<keyword evidence="5" id="KW-1003">Cell membrane</keyword>
<evidence type="ECO:0000313" key="25">
    <source>
        <dbReference type="EMBL" id="QQG37025.1"/>
    </source>
</evidence>
<dbReference type="PANTHER" id="PTHR34299">
    <property type="entry name" value="DIACYLGLYCEROL KINASE"/>
    <property type="match status" value="1"/>
</dbReference>
<feature type="binding site" evidence="21">
    <location>
        <begin position="34"/>
        <end position="38"/>
    </location>
    <ligand>
        <name>substrate</name>
    </ligand>
</feature>
<evidence type="ECO:0000256" key="5">
    <source>
        <dbReference type="ARBA" id="ARBA00022475"/>
    </source>
</evidence>
<evidence type="ECO:0000256" key="7">
    <source>
        <dbReference type="ARBA" id="ARBA00022519"/>
    </source>
</evidence>
<feature type="binding site" evidence="22">
    <location>
        <position position="20"/>
    </location>
    <ligand>
        <name>ATP</name>
        <dbReference type="ChEBI" id="CHEBI:30616"/>
    </ligand>
</feature>
<feature type="binding site" evidence="22">
    <location>
        <position position="32"/>
    </location>
    <ligand>
        <name>ATP</name>
        <dbReference type="ChEBI" id="CHEBI:30616"/>
    </ligand>
</feature>
<dbReference type="AlphaFoldDB" id="A0A7T5R3S4"/>
<comment type="subcellular location">
    <subcellularLocation>
        <location evidence="1">Cell inner membrane</location>
        <topology evidence="1">Multi-pass membrane protein</topology>
    </subcellularLocation>
</comment>
<keyword evidence="10 23" id="KW-0479">Metal-binding</keyword>
<evidence type="ECO:0000256" key="4">
    <source>
        <dbReference type="ARBA" id="ARBA00017575"/>
    </source>
</evidence>
<feature type="transmembrane region" description="Helical" evidence="24">
    <location>
        <begin position="58"/>
        <end position="79"/>
    </location>
</feature>
<keyword evidence="18" id="KW-0594">Phospholipid biosynthesis</keyword>
<evidence type="ECO:0000256" key="11">
    <source>
        <dbReference type="ARBA" id="ARBA00022741"/>
    </source>
</evidence>
<gene>
    <name evidence="25" type="ORF">HYS17_04475</name>
</gene>
<evidence type="ECO:0000256" key="13">
    <source>
        <dbReference type="ARBA" id="ARBA00022840"/>
    </source>
</evidence>
<feature type="binding site" evidence="23">
    <location>
        <position position="80"/>
    </location>
    <ligand>
        <name>a divalent metal cation</name>
        <dbReference type="ChEBI" id="CHEBI:60240"/>
    </ligand>
</feature>
<evidence type="ECO:0000256" key="2">
    <source>
        <dbReference type="ARBA" id="ARBA00005967"/>
    </source>
</evidence>
<feature type="binding site" evidence="22">
    <location>
        <position position="13"/>
    </location>
    <ligand>
        <name>ATP</name>
        <dbReference type="ChEBI" id="CHEBI:30616"/>
    </ligand>
</feature>
<evidence type="ECO:0000256" key="1">
    <source>
        <dbReference type="ARBA" id="ARBA00004429"/>
    </source>
</evidence>
<reference evidence="25 26" key="1">
    <citation type="submission" date="2020-07" db="EMBL/GenBank/DDBJ databases">
        <title>Huge and variable diversity of episymbiotic CPR bacteria and DPANN archaea in groundwater ecosystems.</title>
        <authorList>
            <person name="He C.Y."/>
            <person name="Keren R."/>
            <person name="Whittaker M."/>
            <person name="Farag I.F."/>
            <person name="Doudna J."/>
            <person name="Cate J.H.D."/>
            <person name="Banfield J.F."/>
        </authorList>
    </citation>
    <scope>NUCLEOTIDE SEQUENCE [LARGE SCALE GENOMIC DNA]</scope>
    <source>
        <strain evidence="25">NC_groundwater_70_Ag_B-0.1um_54_66</strain>
    </source>
</reference>
<evidence type="ECO:0000256" key="16">
    <source>
        <dbReference type="ARBA" id="ARBA00023098"/>
    </source>
</evidence>
<feature type="binding site" evidence="22">
    <location>
        <position position="80"/>
    </location>
    <ligand>
        <name>ATP</name>
        <dbReference type="ChEBI" id="CHEBI:30616"/>
    </ligand>
</feature>
<keyword evidence="17 24" id="KW-0472">Membrane</keyword>
<dbReference type="Proteomes" id="UP000595362">
    <property type="component" value="Chromosome"/>
</dbReference>
<keyword evidence="12 24" id="KW-0418">Kinase</keyword>
<evidence type="ECO:0000256" key="3">
    <source>
        <dbReference type="ARBA" id="ARBA00012133"/>
    </source>
</evidence>
<evidence type="ECO:0000256" key="14">
    <source>
        <dbReference type="ARBA" id="ARBA00022842"/>
    </source>
</evidence>
<dbReference type="PANTHER" id="PTHR34299:SF1">
    <property type="entry name" value="DIACYLGLYCEROL KINASE"/>
    <property type="match status" value="1"/>
</dbReference>